<dbReference type="Proteomes" id="UP000027600">
    <property type="component" value="Chromosome I"/>
</dbReference>
<feature type="transmembrane region" description="Helical" evidence="3">
    <location>
        <begin position="443"/>
        <end position="466"/>
    </location>
</feature>
<evidence type="ECO:0000256" key="2">
    <source>
        <dbReference type="ARBA" id="ARBA00023136"/>
    </source>
</evidence>
<organism evidence="4 5">
    <name type="scientific">Ruminococcus bicirculans</name>
    <name type="common">ex Wegman et al. 2014</name>
    <dbReference type="NCBI Taxonomy" id="1160721"/>
    <lineage>
        <taxon>Bacteria</taxon>
        <taxon>Bacillati</taxon>
        <taxon>Bacillota</taxon>
        <taxon>Clostridia</taxon>
        <taxon>Eubacteriales</taxon>
        <taxon>Oscillospiraceae</taxon>
        <taxon>Ruminococcus</taxon>
    </lineage>
</organism>
<dbReference type="PIRSF" id="PIRSF005690">
    <property type="entry name" value="GerBA"/>
    <property type="match status" value="1"/>
</dbReference>
<keyword evidence="5" id="KW-1185">Reference proteome</keyword>
<proteinExistence type="inferred from homology"/>
<reference evidence="4 5" key="1">
    <citation type="journal article" date="2014" name="Int. J. Syst. Evol. Microbiol.">
        <title>Complete genome of a new Firmicutes species belonging to the dominant human colonic microbiota ('Ruminococcus bicirculans') reveals two chromosomes and a selective capacity to utilize plant glucans.</title>
        <authorList>
            <consortium name="NISC Comparative Sequencing Program"/>
            <person name="Wegmann U."/>
            <person name="Louis P."/>
            <person name="Goesmann A."/>
            <person name="Henrissat B."/>
            <person name="Duncan S.H."/>
            <person name="Flint H.J."/>
        </authorList>
    </citation>
    <scope>NUCLEOTIDE SEQUENCE [LARGE SCALE GENOMIC DNA]</scope>
    <source>
        <strain evidence="4 5">80/3</strain>
    </source>
</reference>
<dbReference type="InterPro" id="IPR004995">
    <property type="entry name" value="Spore_Ger"/>
</dbReference>
<name>A0ABP1WEW5_9FIRM</name>
<evidence type="ECO:0000313" key="4">
    <source>
        <dbReference type="EMBL" id="CCO04234.1"/>
    </source>
</evidence>
<protein>
    <submittedName>
        <fullName evidence="4">Spore germination protein KA</fullName>
    </submittedName>
</protein>
<comment type="similarity">
    <text evidence="1">Belongs to the GerABKA family.</text>
</comment>
<evidence type="ECO:0000256" key="3">
    <source>
        <dbReference type="SAM" id="Phobius"/>
    </source>
</evidence>
<dbReference type="InterPro" id="IPR050768">
    <property type="entry name" value="UPF0353/GerABKA_families"/>
</dbReference>
<accession>A0ABP1WEW5</accession>
<feature type="transmembrane region" description="Helical" evidence="3">
    <location>
        <begin position="414"/>
        <end position="431"/>
    </location>
</feature>
<sequence length="521" mass="57808">MQNILITAADNKYNKISCRRNKMNTPDFRNYKNAEIDKTIDAAMTSLRTITGNSMDLNIMNVKICSVSCALVSIEGMISTSAMSELIFRPIMELSAQKSKGNSEQVFDFLTKESLLAAERKTVFNYGDVIQFLFSGFAVIFVEGLSKAVVYGIQGYDKRSVSEPASEQTIMCAQDSFTETIRTNISLVRRRMKTPSLRFEMMQIGKRSSTDVCMVYMSDRASSDAVDRLRKQLKGIKLDTVLTSGYIEPFIDEGFGSSVFSQMAYSERPDMICTRLNQGRICVFVDGTPFVLICPSLFAENFQTMDDFAEKPFYVTFMRWLKYIAFFLAVAFPGLYVALASFHPEVFTLKLLLNLAVSEESTPYPLTVEVLVLMLLFEIMKEAGLRLPKPVGSTVSIVGGLIIGDAAVKSGLVSAPLLIVVGITTTSSFVIPSLYQQTAILRLVYILVGGGSGLYGIALCTVLLMININSMDDLAVSYTAPVTPFFSKGIKDVISRRSFRSYEKTHSTIKEYKLDEKGGSQ</sequence>
<keyword evidence="2 3" id="KW-0472">Membrane</keyword>
<feature type="transmembrane region" description="Helical" evidence="3">
    <location>
        <begin position="320"/>
        <end position="342"/>
    </location>
</feature>
<dbReference type="PANTHER" id="PTHR22550">
    <property type="entry name" value="SPORE GERMINATION PROTEIN"/>
    <property type="match status" value="1"/>
</dbReference>
<dbReference type="PANTHER" id="PTHR22550:SF5">
    <property type="entry name" value="LEUCINE ZIPPER PROTEIN 4"/>
    <property type="match status" value="1"/>
</dbReference>
<keyword evidence="3" id="KW-1133">Transmembrane helix</keyword>
<evidence type="ECO:0000313" key="5">
    <source>
        <dbReference type="Proteomes" id="UP000027600"/>
    </source>
</evidence>
<gene>
    <name evidence="4" type="primary">grkA</name>
    <name evidence="4" type="ORF">RBI_I00510</name>
</gene>
<dbReference type="Pfam" id="PF03323">
    <property type="entry name" value="GerA"/>
    <property type="match status" value="1"/>
</dbReference>
<keyword evidence="3" id="KW-0812">Transmembrane</keyword>
<evidence type="ECO:0000256" key="1">
    <source>
        <dbReference type="ARBA" id="ARBA00005278"/>
    </source>
</evidence>
<dbReference type="EMBL" id="HF545616">
    <property type="protein sequence ID" value="CCO04234.1"/>
    <property type="molecule type" value="Genomic_DNA"/>
</dbReference>